<gene>
    <name evidence="6" type="ORF">RJT34_26043</name>
</gene>
<reference evidence="6 7" key="1">
    <citation type="submission" date="2024-01" db="EMBL/GenBank/DDBJ databases">
        <title>The genomes of 5 underutilized Papilionoideae crops provide insights into root nodulation and disease resistance.</title>
        <authorList>
            <person name="Yuan L."/>
        </authorList>
    </citation>
    <scope>NUCLEOTIDE SEQUENCE [LARGE SCALE GENOMIC DNA]</scope>
    <source>
        <strain evidence="6">LY-2023</strain>
        <tissue evidence="6">Leaf</tissue>
    </source>
</reference>
<dbReference type="SUPFAM" id="SSF52200">
    <property type="entry name" value="Toll/Interleukin receptor TIR domain"/>
    <property type="match status" value="1"/>
</dbReference>
<feature type="domain" description="Disease resistance protein RPS4B/Roq1-like leucine-rich repeats" evidence="5">
    <location>
        <begin position="124"/>
        <end position="291"/>
    </location>
</feature>
<evidence type="ECO:0000313" key="7">
    <source>
        <dbReference type="Proteomes" id="UP001359559"/>
    </source>
</evidence>
<comment type="caution">
    <text evidence="6">The sequence shown here is derived from an EMBL/GenBank/DDBJ whole genome shotgun (WGS) entry which is preliminary data.</text>
</comment>
<dbReference type="AlphaFoldDB" id="A0AAN9F8C5"/>
<sequence length="491" mass="55865">MAASSSSRYSPSSSFNYAFKYDVFLSFRGEDTRHGFTGHLYNNLYALTDFSLKPGFTCVKVLRFNKCPNVTHIPDVSSFINLEELSFSFCRKLSTIHESVGSLDNLKILDAEYCHKLRSFPSLMLPSLEKLELSGCRRLESFPEILGKMEHMRELNISGTRITELPPSFRNLTGLRSLSRSKGDCPLNGASFFNPNIITMPQLAHISAYLMNGWVFPEEDDGGKIVSSNIQSIHVIDCNLTDEFFLVLTRWFGNVKELTIYNEDLIIIPECVKELRFLETMCLNQCGNLLDMEGIPPKLEYFEADGIPSNTPLCRSTLLNQELHKAGNTMFIFPGDVIPEWFEHRSSGTSISFWFRNKLPHLVLCLLLTYSAGSEECPHLLELFLDINGTIYISFWYGATTYHTYLFGLKKVIDEHNLNEALSKNEWNRATVICLQHRHAPVPGLTIEGGFNVLEQENSMQDIRFTNPFTVSESQNPDNVNEDSSLCYQPR</sequence>
<dbReference type="InterPro" id="IPR058546">
    <property type="entry name" value="RPS4B/Roq1-like_LRR"/>
</dbReference>
<evidence type="ECO:0000256" key="3">
    <source>
        <dbReference type="ARBA" id="ARBA00022821"/>
    </source>
</evidence>
<name>A0AAN9F8C5_CLITE</name>
<evidence type="ECO:0000313" key="6">
    <source>
        <dbReference type="EMBL" id="KAK7270696.1"/>
    </source>
</evidence>
<evidence type="ECO:0000259" key="5">
    <source>
        <dbReference type="Pfam" id="PF23286"/>
    </source>
</evidence>
<dbReference type="GO" id="GO:0005737">
    <property type="term" value="C:cytoplasm"/>
    <property type="evidence" value="ECO:0007669"/>
    <property type="project" value="TreeGrafter"/>
</dbReference>
<dbReference type="InterPro" id="IPR032675">
    <property type="entry name" value="LRR_dom_sf"/>
</dbReference>
<dbReference type="Gene3D" id="3.40.50.10140">
    <property type="entry name" value="Toll/interleukin-1 receptor homology (TIR) domain"/>
    <property type="match status" value="1"/>
</dbReference>
<keyword evidence="2" id="KW-0677">Repeat</keyword>
<evidence type="ECO:0000256" key="2">
    <source>
        <dbReference type="ARBA" id="ARBA00022737"/>
    </source>
</evidence>
<evidence type="ECO:0000256" key="1">
    <source>
        <dbReference type="ARBA" id="ARBA00022614"/>
    </source>
</evidence>
<organism evidence="6 7">
    <name type="scientific">Clitoria ternatea</name>
    <name type="common">Butterfly pea</name>
    <dbReference type="NCBI Taxonomy" id="43366"/>
    <lineage>
        <taxon>Eukaryota</taxon>
        <taxon>Viridiplantae</taxon>
        <taxon>Streptophyta</taxon>
        <taxon>Embryophyta</taxon>
        <taxon>Tracheophyta</taxon>
        <taxon>Spermatophyta</taxon>
        <taxon>Magnoliopsida</taxon>
        <taxon>eudicotyledons</taxon>
        <taxon>Gunneridae</taxon>
        <taxon>Pentapetalae</taxon>
        <taxon>rosids</taxon>
        <taxon>fabids</taxon>
        <taxon>Fabales</taxon>
        <taxon>Fabaceae</taxon>
        <taxon>Papilionoideae</taxon>
        <taxon>50 kb inversion clade</taxon>
        <taxon>NPAAA clade</taxon>
        <taxon>indigoferoid/millettioid clade</taxon>
        <taxon>Phaseoleae</taxon>
        <taxon>Clitoria</taxon>
    </lineage>
</organism>
<dbReference type="InterPro" id="IPR050216">
    <property type="entry name" value="LRR_domain-containing"/>
</dbReference>
<dbReference type="EMBL" id="JAYKXN010000007">
    <property type="protein sequence ID" value="KAK7270696.1"/>
    <property type="molecule type" value="Genomic_DNA"/>
</dbReference>
<keyword evidence="7" id="KW-1185">Reference proteome</keyword>
<evidence type="ECO:0000256" key="4">
    <source>
        <dbReference type="SAM" id="MobiDB-lite"/>
    </source>
</evidence>
<dbReference type="PANTHER" id="PTHR48051">
    <property type="match status" value="1"/>
</dbReference>
<protein>
    <recommendedName>
        <fullName evidence="5">Disease resistance protein RPS4B/Roq1-like leucine-rich repeats domain-containing protein</fullName>
    </recommendedName>
</protein>
<accession>A0AAN9F8C5</accession>
<feature type="region of interest" description="Disordered" evidence="4">
    <location>
        <begin position="469"/>
        <end position="491"/>
    </location>
</feature>
<dbReference type="SUPFAM" id="SSF52058">
    <property type="entry name" value="L domain-like"/>
    <property type="match status" value="1"/>
</dbReference>
<dbReference type="Pfam" id="PF23286">
    <property type="entry name" value="LRR_13"/>
    <property type="match status" value="1"/>
</dbReference>
<keyword evidence="1" id="KW-0433">Leucine-rich repeat</keyword>
<dbReference type="PANTHER" id="PTHR48051:SF1">
    <property type="entry name" value="RAS SUPPRESSOR PROTEIN 1"/>
    <property type="match status" value="1"/>
</dbReference>
<keyword evidence="3" id="KW-0611">Plant defense</keyword>
<dbReference type="Gene3D" id="3.80.10.10">
    <property type="entry name" value="Ribonuclease Inhibitor"/>
    <property type="match status" value="1"/>
</dbReference>
<proteinExistence type="predicted"/>
<dbReference type="InterPro" id="IPR035897">
    <property type="entry name" value="Toll_tir_struct_dom_sf"/>
</dbReference>
<dbReference type="Proteomes" id="UP001359559">
    <property type="component" value="Unassembled WGS sequence"/>
</dbReference>